<keyword evidence="1" id="KW-0732">Signal</keyword>
<name>I3EK72_NEMP3</name>
<dbReference type="HOGENOM" id="CLU_676328_0_0_1"/>
<dbReference type="OrthoDB" id="2194995at2759"/>
<feature type="signal peptide" evidence="1">
    <location>
        <begin position="1"/>
        <end position="26"/>
    </location>
</feature>
<dbReference type="AlphaFoldDB" id="I3EK72"/>
<dbReference type="Proteomes" id="UP000002872">
    <property type="component" value="Unassembled WGS sequence"/>
</dbReference>
<evidence type="ECO:0000313" key="2">
    <source>
        <dbReference type="EMBL" id="EIJ89619.1"/>
    </source>
</evidence>
<evidence type="ECO:0000313" key="3">
    <source>
        <dbReference type="Proteomes" id="UP000002872"/>
    </source>
</evidence>
<dbReference type="OMA" id="ANICIGQ"/>
<gene>
    <name evidence="2" type="ORF">NEQG_00389</name>
</gene>
<keyword evidence="3" id="KW-1185">Reference proteome</keyword>
<feature type="chain" id="PRO_5003671066" evidence="1">
    <location>
        <begin position="27"/>
        <end position="409"/>
    </location>
</feature>
<dbReference type="VEuPathDB" id="MicrosporidiaDB:NEQG_00389"/>
<dbReference type="EMBL" id="GL870876">
    <property type="protein sequence ID" value="EIJ89619.1"/>
    <property type="molecule type" value="Genomic_DNA"/>
</dbReference>
<proteinExistence type="predicted"/>
<sequence length="409" mass="46553">MQVFSKLVKIVCITALISMSTGHTDGEVLLEERAVVESNSSIMNAIGGTMNKITKSIDMLRSRFLSKFISTDSIREYGSDDIYEIDLDTSDCVIKSPRDTCESNTGLLLQCDPTFNEYAKDSIMYESSDEEVPAGNKLGKRENNWFGYYFNGITVFNHPYIYDIFANKSTPEIINKKENELPRIKRPKRNIFTNTKNFFSIWAPEMKSVFYCMVVIFSVFSTYYLDQTDIPKTSKDFIRKGVQTAINTAKEFIVNSNGNPSLNSTEVSQYIEITRNDIISGKILVFSSLIDLEAVIAREEKIFEMIDQLGMRGSELPKYVHDLANICLEQAGIPVGPAYNGLTHLLKLHMYTYSYEGMISVLQNPYIKDIRREHLDDVFRLFGSEILQILLATRQYFAECILLDGITTS</sequence>
<organism evidence="2 3">
    <name type="scientific">Nematocida parisii (strain ERTm3)</name>
    <name type="common">Nematode killer fungus</name>
    <dbReference type="NCBI Taxonomy" id="935791"/>
    <lineage>
        <taxon>Eukaryota</taxon>
        <taxon>Fungi</taxon>
        <taxon>Fungi incertae sedis</taxon>
        <taxon>Microsporidia</taxon>
        <taxon>Nematocida</taxon>
    </lineage>
</organism>
<dbReference type="InParanoid" id="I3EK72"/>
<accession>I3EK72</accession>
<protein>
    <submittedName>
        <fullName evidence="2">Uncharacterized protein</fullName>
    </submittedName>
</protein>
<evidence type="ECO:0000256" key="1">
    <source>
        <dbReference type="SAM" id="SignalP"/>
    </source>
</evidence>
<reference evidence="2" key="1">
    <citation type="submission" date="2011-01" db="EMBL/GenBank/DDBJ databases">
        <title>The Genome Sequence of Nematocida parisii strain ERTm3.</title>
        <authorList>
            <consortium name="The Broad Institute Genome Sequencing Platform"/>
            <consortium name="The Broad Institute Genome Sequencing Center for Infectious Disease"/>
            <person name="Cuomo C."/>
            <person name="Troemel E."/>
            <person name="Young S.K."/>
            <person name="Zeng Q."/>
            <person name="Gargeya S."/>
            <person name="Fitzgerald M."/>
            <person name="Haas B."/>
            <person name="Abouelleil A."/>
            <person name="Alvarado L."/>
            <person name="Arachchi H.M."/>
            <person name="Berlin A."/>
            <person name="Chapman S.B."/>
            <person name="Gearin G."/>
            <person name="Goldberg J."/>
            <person name="Griggs A."/>
            <person name="Gujja S."/>
            <person name="Hansen M."/>
            <person name="Heiman D."/>
            <person name="Howarth C."/>
            <person name="Larimer J."/>
            <person name="Lui A."/>
            <person name="MacDonald P.J.P."/>
            <person name="McCowen C."/>
            <person name="Montmayeur A."/>
            <person name="Murphy C."/>
            <person name="Neiman D."/>
            <person name="Pearson M."/>
            <person name="Priest M."/>
            <person name="Roberts A."/>
            <person name="Saif S."/>
            <person name="Shea T."/>
            <person name="Sisk P."/>
            <person name="Stolte C."/>
            <person name="Sykes S."/>
            <person name="Wortman J."/>
            <person name="Nusbaum C."/>
            <person name="Birren B."/>
        </authorList>
    </citation>
    <scope>NUCLEOTIDE SEQUENCE</scope>
    <source>
        <strain evidence="2">ERTm3</strain>
    </source>
</reference>